<organism evidence="1 2">
    <name type="scientific">Leersia perrieri</name>
    <dbReference type="NCBI Taxonomy" id="77586"/>
    <lineage>
        <taxon>Eukaryota</taxon>
        <taxon>Viridiplantae</taxon>
        <taxon>Streptophyta</taxon>
        <taxon>Embryophyta</taxon>
        <taxon>Tracheophyta</taxon>
        <taxon>Spermatophyta</taxon>
        <taxon>Magnoliopsida</taxon>
        <taxon>Liliopsida</taxon>
        <taxon>Poales</taxon>
        <taxon>Poaceae</taxon>
        <taxon>BOP clade</taxon>
        <taxon>Oryzoideae</taxon>
        <taxon>Oryzeae</taxon>
        <taxon>Oryzinae</taxon>
        <taxon>Leersia</taxon>
    </lineage>
</organism>
<name>A0A0D9V288_9ORYZ</name>
<reference evidence="1" key="3">
    <citation type="submission" date="2015-04" db="UniProtKB">
        <authorList>
            <consortium name="EnsemblPlants"/>
        </authorList>
    </citation>
    <scope>IDENTIFICATION</scope>
</reference>
<reference evidence="2" key="2">
    <citation type="submission" date="2013-12" db="EMBL/GenBank/DDBJ databases">
        <authorList>
            <person name="Yu Y."/>
            <person name="Lee S."/>
            <person name="de Baynast K."/>
            <person name="Wissotski M."/>
            <person name="Liu L."/>
            <person name="Talag J."/>
            <person name="Goicoechea J."/>
            <person name="Angelova A."/>
            <person name="Jetty R."/>
            <person name="Kudrna D."/>
            <person name="Golser W."/>
            <person name="Rivera L."/>
            <person name="Zhang J."/>
            <person name="Wing R."/>
        </authorList>
    </citation>
    <scope>NUCLEOTIDE SEQUENCE</scope>
</reference>
<dbReference type="Gramene" id="LPERR01G17560.1">
    <property type="protein sequence ID" value="LPERR01G17560.1"/>
    <property type="gene ID" value="LPERR01G17560"/>
</dbReference>
<keyword evidence="2" id="KW-1185">Reference proteome</keyword>
<protein>
    <submittedName>
        <fullName evidence="1">Uncharacterized protein</fullName>
    </submittedName>
</protein>
<dbReference type="EnsemblPlants" id="LPERR01G17560.1">
    <property type="protein sequence ID" value="LPERR01G17560.1"/>
    <property type="gene ID" value="LPERR01G17560"/>
</dbReference>
<evidence type="ECO:0000313" key="2">
    <source>
        <dbReference type="Proteomes" id="UP000032180"/>
    </source>
</evidence>
<dbReference type="HOGENOM" id="CLU_1527363_0_0_1"/>
<evidence type="ECO:0000313" key="1">
    <source>
        <dbReference type="EnsemblPlants" id="LPERR01G17560.1"/>
    </source>
</evidence>
<accession>A0A0D9V288</accession>
<dbReference type="AlphaFoldDB" id="A0A0D9V288"/>
<reference evidence="1 2" key="1">
    <citation type="submission" date="2012-08" db="EMBL/GenBank/DDBJ databases">
        <title>Oryza genome evolution.</title>
        <authorList>
            <person name="Wing R.A."/>
        </authorList>
    </citation>
    <scope>NUCLEOTIDE SEQUENCE</scope>
</reference>
<proteinExistence type="predicted"/>
<sequence length="189" mass="21040">MLIRHRLGLLLTDPPTPPRDFLYIDQPPPISVRQSAIDSWRTRRVIRDQGLTVAAWGAGARCASCHTHGALRIALPLLVLCGTRCRIASMWASHDRVSLARGTEDERRHPVGVHTSIRTYHYCPIYSPNLVERTQILRCQGNIPASASSSNQGLKIPASASSDCLPQFSVHKQYEISQQAIKKEVKQIS</sequence>
<dbReference type="Proteomes" id="UP000032180">
    <property type="component" value="Chromosome 1"/>
</dbReference>